<feature type="region of interest" description="Disordered" evidence="1">
    <location>
        <begin position="254"/>
        <end position="289"/>
    </location>
</feature>
<evidence type="ECO:0000313" key="2">
    <source>
        <dbReference type="EMBL" id="KAF2149273.1"/>
    </source>
</evidence>
<keyword evidence="3" id="KW-1185">Reference proteome</keyword>
<feature type="compositionally biased region" description="Basic and acidic residues" evidence="1">
    <location>
        <begin position="254"/>
        <end position="264"/>
    </location>
</feature>
<name>A0A9P4ISN1_9PEZI</name>
<dbReference type="EMBL" id="ML996091">
    <property type="protein sequence ID" value="KAF2149273.1"/>
    <property type="molecule type" value="Genomic_DNA"/>
</dbReference>
<gene>
    <name evidence="2" type="ORF">K461DRAFT_260624</name>
</gene>
<accession>A0A9P4ISN1</accession>
<reference evidence="2" key="1">
    <citation type="journal article" date="2020" name="Stud. Mycol.">
        <title>101 Dothideomycetes genomes: a test case for predicting lifestyles and emergence of pathogens.</title>
        <authorList>
            <person name="Haridas S."/>
            <person name="Albert R."/>
            <person name="Binder M."/>
            <person name="Bloem J."/>
            <person name="Labutti K."/>
            <person name="Salamov A."/>
            <person name="Andreopoulos B."/>
            <person name="Baker S."/>
            <person name="Barry K."/>
            <person name="Bills G."/>
            <person name="Bluhm B."/>
            <person name="Cannon C."/>
            <person name="Castanera R."/>
            <person name="Culley D."/>
            <person name="Daum C."/>
            <person name="Ezra D."/>
            <person name="Gonzalez J."/>
            <person name="Henrissat B."/>
            <person name="Kuo A."/>
            <person name="Liang C."/>
            <person name="Lipzen A."/>
            <person name="Lutzoni F."/>
            <person name="Magnuson J."/>
            <person name="Mondo S."/>
            <person name="Nolan M."/>
            <person name="Ohm R."/>
            <person name="Pangilinan J."/>
            <person name="Park H.-J."/>
            <person name="Ramirez L."/>
            <person name="Alfaro M."/>
            <person name="Sun H."/>
            <person name="Tritt A."/>
            <person name="Yoshinaga Y."/>
            <person name="Zwiers L.-H."/>
            <person name="Turgeon B."/>
            <person name="Goodwin S."/>
            <person name="Spatafora J."/>
            <person name="Crous P."/>
            <person name="Grigoriev I."/>
        </authorList>
    </citation>
    <scope>NUCLEOTIDE SEQUENCE</scope>
    <source>
        <strain evidence="2">CBS 260.36</strain>
    </source>
</reference>
<evidence type="ECO:0000256" key="1">
    <source>
        <dbReference type="SAM" id="MobiDB-lite"/>
    </source>
</evidence>
<dbReference type="OrthoDB" id="5413829at2759"/>
<protein>
    <submittedName>
        <fullName evidence="2">Uncharacterized protein</fullName>
    </submittedName>
</protein>
<dbReference type="AlphaFoldDB" id="A0A9P4ISN1"/>
<comment type="caution">
    <text evidence="2">The sequence shown here is derived from an EMBL/GenBank/DDBJ whole genome shotgun (WGS) entry which is preliminary data.</text>
</comment>
<evidence type="ECO:0000313" key="3">
    <source>
        <dbReference type="Proteomes" id="UP000799439"/>
    </source>
</evidence>
<dbReference type="Gene3D" id="6.10.250.2790">
    <property type="match status" value="1"/>
</dbReference>
<organism evidence="2 3">
    <name type="scientific">Myriangium duriaei CBS 260.36</name>
    <dbReference type="NCBI Taxonomy" id="1168546"/>
    <lineage>
        <taxon>Eukaryota</taxon>
        <taxon>Fungi</taxon>
        <taxon>Dikarya</taxon>
        <taxon>Ascomycota</taxon>
        <taxon>Pezizomycotina</taxon>
        <taxon>Dothideomycetes</taxon>
        <taxon>Dothideomycetidae</taxon>
        <taxon>Myriangiales</taxon>
        <taxon>Myriangiaceae</taxon>
        <taxon>Myriangium</taxon>
    </lineage>
</organism>
<sequence length="306" mass="33580">MAVEPNPHVSDEVLHPFLNPHFDPAEYLNATLPSLSITTPAPSQSDRASISDLATRTSTLLTTLNAQTSRLSAALTTLTDEIIRGGSRLAYEVEILRGETDGLTEVLATQLSTDLALFDSSGTDGGADAEPEHIQRLRTLTHVRARLDAVIRVFGDAMEWPLAPSELSSSLISVTAPDVGPEEVRDREEKGREAARKLRAEVVEMLEREDGVKAAEERVEELRKLAGVWKGTAEEKVRARHLDGLEKLVEEEQRKVARKSEGRRQAGGTVAQPAERRVPDAPRPAAEGSYGFMNSLRKMRGDIYIE</sequence>
<dbReference type="Proteomes" id="UP000799439">
    <property type="component" value="Unassembled WGS sequence"/>
</dbReference>
<proteinExistence type="predicted"/>